<feature type="non-terminal residue" evidence="3">
    <location>
        <position position="195"/>
    </location>
</feature>
<reference evidence="3" key="1">
    <citation type="submission" date="2021-12" db="EMBL/GenBank/DDBJ databases">
        <authorList>
            <person name="Martin H S."/>
        </authorList>
    </citation>
    <scope>NUCLEOTIDE SEQUENCE</scope>
</reference>
<organism evidence="3 4">
    <name type="scientific">Brenthis ino</name>
    <name type="common">lesser marbled fritillary</name>
    <dbReference type="NCBI Taxonomy" id="405034"/>
    <lineage>
        <taxon>Eukaryota</taxon>
        <taxon>Metazoa</taxon>
        <taxon>Ecdysozoa</taxon>
        <taxon>Arthropoda</taxon>
        <taxon>Hexapoda</taxon>
        <taxon>Insecta</taxon>
        <taxon>Pterygota</taxon>
        <taxon>Neoptera</taxon>
        <taxon>Endopterygota</taxon>
        <taxon>Lepidoptera</taxon>
        <taxon>Glossata</taxon>
        <taxon>Ditrysia</taxon>
        <taxon>Papilionoidea</taxon>
        <taxon>Nymphalidae</taxon>
        <taxon>Heliconiinae</taxon>
        <taxon>Argynnini</taxon>
        <taxon>Brenthis</taxon>
    </lineage>
</organism>
<dbReference type="AlphaFoldDB" id="A0A8J9VP36"/>
<evidence type="ECO:0000256" key="2">
    <source>
        <dbReference type="ARBA" id="ARBA00023180"/>
    </source>
</evidence>
<dbReference type="PANTHER" id="PTHR13234:SF68">
    <property type="entry name" value="GH19763P"/>
    <property type="match status" value="1"/>
</dbReference>
<accession>A0A8J9VP36</accession>
<evidence type="ECO:0008006" key="5">
    <source>
        <dbReference type="Google" id="ProtNLM"/>
    </source>
</evidence>
<protein>
    <recommendedName>
        <fullName evidence="5">Gamma-interferon-inducible lysosomal thiol reductase</fullName>
    </recommendedName>
</protein>
<dbReference type="GO" id="GO:0016671">
    <property type="term" value="F:oxidoreductase activity, acting on a sulfur group of donors, disulfide as acceptor"/>
    <property type="evidence" value="ECO:0007669"/>
    <property type="project" value="InterPro"/>
</dbReference>
<keyword evidence="4" id="KW-1185">Reference proteome</keyword>
<gene>
    <name evidence="3" type="ORF">BINO364_LOCUS12359</name>
</gene>
<evidence type="ECO:0000313" key="4">
    <source>
        <dbReference type="Proteomes" id="UP000838878"/>
    </source>
</evidence>
<dbReference type="PANTHER" id="PTHR13234">
    <property type="entry name" value="GAMMA-INTERFERON INDUCIBLE LYSOSOMAL THIOL REDUCTASE GILT"/>
    <property type="match status" value="1"/>
</dbReference>
<dbReference type="OrthoDB" id="958254at2759"/>
<proteinExistence type="inferred from homology"/>
<keyword evidence="2" id="KW-0325">Glycoprotein</keyword>
<dbReference type="EMBL" id="OV170226">
    <property type="protein sequence ID" value="CAH0726958.1"/>
    <property type="molecule type" value="Genomic_DNA"/>
</dbReference>
<name>A0A8J9VP36_9NEOP</name>
<dbReference type="Pfam" id="PF03227">
    <property type="entry name" value="GILT"/>
    <property type="match status" value="1"/>
</dbReference>
<evidence type="ECO:0000256" key="1">
    <source>
        <dbReference type="ARBA" id="ARBA00005679"/>
    </source>
</evidence>
<dbReference type="InterPro" id="IPR004911">
    <property type="entry name" value="Interferon-induced_GILT"/>
</dbReference>
<evidence type="ECO:0000313" key="3">
    <source>
        <dbReference type="EMBL" id="CAH0726958.1"/>
    </source>
</evidence>
<sequence length="195" mass="21712">MLLLTIYYESNCPDSKAFILKQLQPALHLLHEYLSLKLVPFGKSRSINYGDDGFECQHGSAECLGNMVQDCSLHYLKAQSDKKKLAYVACEMATEAGSNGKFDCIEKAGLPNEGIEQCVSSGQGTMLQLESEYYTSLVHLNFVPTVTIDGVFDQHIQDSAQEDLIGTLCSILMVTPPCARHYNYIALRNLLYKKS</sequence>
<dbReference type="Proteomes" id="UP000838878">
    <property type="component" value="Chromosome 6"/>
</dbReference>
<comment type="similarity">
    <text evidence="1">Belongs to the GILT family.</text>
</comment>